<comment type="caution">
    <text evidence="1">The sequence shown here is derived from an EMBL/GenBank/DDBJ whole genome shotgun (WGS) entry which is preliminary data.</text>
</comment>
<dbReference type="EMBL" id="QROO01000005">
    <property type="protein sequence ID" value="RHL40268.1"/>
    <property type="molecule type" value="Genomic_DNA"/>
</dbReference>
<reference evidence="1 2" key="1">
    <citation type="submission" date="2018-08" db="EMBL/GenBank/DDBJ databases">
        <title>A genome reference for cultivated species of the human gut microbiota.</title>
        <authorList>
            <person name="Zou Y."/>
            <person name="Xue W."/>
            <person name="Luo G."/>
        </authorList>
    </citation>
    <scope>NUCLEOTIDE SEQUENCE [LARGE SCALE GENOMIC DNA]</scope>
    <source>
        <strain evidence="1 2">AF38-2</strain>
    </source>
</reference>
<proteinExistence type="predicted"/>
<name>A0A415KVN6_9BACE</name>
<evidence type="ECO:0000313" key="2">
    <source>
        <dbReference type="Proteomes" id="UP000284495"/>
    </source>
</evidence>
<gene>
    <name evidence="1" type="ORF">DW027_04740</name>
</gene>
<sequence length="65" mass="7643">MIIYPILKMKFSADPMEPNSKSKPFILYFIYFLPEIFIYPKRYYINQALILISINSPINGISVSH</sequence>
<accession>A0A415KVN6</accession>
<protein>
    <submittedName>
        <fullName evidence="1">Uncharacterized protein</fullName>
    </submittedName>
</protein>
<evidence type="ECO:0000313" key="1">
    <source>
        <dbReference type="EMBL" id="RHL40268.1"/>
    </source>
</evidence>
<organism evidence="1 2">
    <name type="scientific">Bacteroides xylanisolvens</name>
    <dbReference type="NCBI Taxonomy" id="371601"/>
    <lineage>
        <taxon>Bacteria</taxon>
        <taxon>Pseudomonadati</taxon>
        <taxon>Bacteroidota</taxon>
        <taxon>Bacteroidia</taxon>
        <taxon>Bacteroidales</taxon>
        <taxon>Bacteroidaceae</taxon>
        <taxon>Bacteroides</taxon>
    </lineage>
</organism>
<dbReference type="AlphaFoldDB" id="A0A415KVN6"/>
<dbReference type="Proteomes" id="UP000284495">
    <property type="component" value="Unassembled WGS sequence"/>
</dbReference>